<dbReference type="InterPro" id="IPR003676">
    <property type="entry name" value="SAUR_fam"/>
</dbReference>
<evidence type="ECO:0000256" key="1">
    <source>
        <dbReference type="ARBA" id="ARBA00006974"/>
    </source>
</evidence>
<evidence type="ECO:0000313" key="2">
    <source>
        <dbReference type="EMBL" id="GMN38257.1"/>
    </source>
</evidence>
<dbReference type="Pfam" id="PF02519">
    <property type="entry name" value="Auxin_inducible"/>
    <property type="match status" value="1"/>
</dbReference>
<name>A0AA87ZQG5_FICCA</name>
<keyword evidence="3" id="KW-1185">Reference proteome</keyword>
<gene>
    <name evidence="2" type="ORF">TIFTF001_007497</name>
</gene>
<evidence type="ECO:0008006" key="4">
    <source>
        <dbReference type="Google" id="ProtNLM"/>
    </source>
</evidence>
<dbReference type="Proteomes" id="UP001187192">
    <property type="component" value="Unassembled WGS sequence"/>
</dbReference>
<comment type="similarity">
    <text evidence="1">Belongs to the ARG7 family.</text>
</comment>
<reference evidence="2" key="1">
    <citation type="submission" date="2023-07" db="EMBL/GenBank/DDBJ databases">
        <title>draft genome sequence of fig (Ficus carica).</title>
        <authorList>
            <person name="Takahashi T."/>
            <person name="Nishimura K."/>
        </authorList>
    </citation>
    <scope>NUCLEOTIDE SEQUENCE</scope>
</reference>
<protein>
    <recommendedName>
        <fullName evidence="4">Small auxin up regulated protein</fullName>
    </recommendedName>
</protein>
<sequence>MPLAYLKHNILRELFRLSEEEYGLSSDGPITLPCNAAFMEYVVTLLRQGVPKDLEKALLRSETKLEAALVWFPPLSSIKDLQPFISLFVATKKLAP</sequence>
<dbReference type="GO" id="GO:0009733">
    <property type="term" value="P:response to auxin"/>
    <property type="evidence" value="ECO:0007669"/>
    <property type="project" value="InterPro"/>
</dbReference>
<evidence type="ECO:0000313" key="3">
    <source>
        <dbReference type="Proteomes" id="UP001187192"/>
    </source>
</evidence>
<accession>A0AA87ZQG5</accession>
<dbReference type="PANTHER" id="PTHR31175">
    <property type="entry name" value="AUXIN-RESPONSIVE FAMILY PROTEIN"/>
    <property type="match status" value="1"/>
</dbReference>
<comment type="caution">
    <text evidence="2">The sequence shown here is derived from an EMBL/GenBank/DDBJ whole genome shotgun (WGS) entry which is preliminary data.</text>
</comment>
<proteinExistence type="inferred from homology"/>
<dbReference type="PANTHER" id="PTHR31175:SF50">
    <property type="entry name" value="AUXIN-RESPONSIVE PROTEIN FAMILY, PUTATIVE-RELATED"/>
    <property type="match status" value="1"/>
</dbReference>
<organism evidence="2 3">
    <name type="scientific">Ficus carica</name>
    <name type="common">Common fig</name>
    <dbReference type="NCBI Taxonomy" id="3494"/>
    <lineage>
        <taxon>Eukaryota</taxon>
        <taxon>Viridiplantae</taxon>
        <taxon>Streptophyta</taxon>
        <taxon>Embryophyta</taxon>
        <taxon>Tracheophyta</taxon>
        <taxon>Spermatophyta</taxon>
        <taxon>Magnoliopsida</taxon>
        <taxon>eudicotyledons</taxon>
        <taxon>Gunneridae</taxon>
        <taxon>Pentapetalae</taxon>
        <taxon>rosids</taxon>
        <taxon>fabids</taxon>
        <taxon>Rosales</taxon>
        <taxon>Moraceae</taxon>
        <taxon>Ficeae</taxon>
        <taxon>Ficus</taxon>
    </lineage>
</organism>
<dbReference type="EMBL" id="BTGU01000007">
    <property type="protein sequence ID" value="GMN38257.1"/>
    <property type="molecule type" value="Genomic_DNA"/>
</dbReference>
<dbReference type="AlphaFoldDB" id="A0AA87ZQG5"/>